<comment type="caution">
    <text evidence="6">Lacks conserved residue(s) required for the propagation of feature annotation.</text>
</comment>
<dbReference type="InterPro" id="IPR002889">
    <property type="entry name" value="WSC_carb-bd"/>
</dbReference>
<dbReference type="SMART" id="SM00321">
    <property type="entry name" value="WSC"/>
    <property type="match status" value="2"/>
</dbReference>
<feature type="non-terminal residue" evidence="12">
    <location>
        <position position="1"/>
    </location>
</feature>
<reference evidence="12 13" key="1">
    <citation type="journal article" date="2023" name="Sci. Data">
        <title>Genome assembly of the Korean intertidal mud-creeper Batillaria attramentaria.</title>
        <authorList>
            <person name="Patra A.K."/>
            <person name="Ho P.T."/>
            <person name="Jun S."/>
            <person name="Lee S.J."/>
            <person name="Kim Y."/>
            <person name="Won Y.J."/>
        </authorList>
    </citation>
    <scope>NUCLEOTIDE SEQUENCE [LARGE SCALE GENOMIC DNA]</scope>
    <source>
        <strain evidence="12">Wonlab-2016</strain>
    </source>
</reference>
<dbReference type="CDD" id="cd00055">
    <property type="entry name" value="EGF_Lam"/>
    <property type="match status" value="3"/>
</dbReference>
<feature type="region of interest" description="Disordered" evidence="7">
    <location>
        <begin position="690"/>
        <end position="758"/>
    </location>
</feature>
<keyword evidence="8" id="KW-1133">Transmembrane helix</keyword>
<dbReference type="PROSITE" id="PS51046">
    <property type="entry name" value="GON"/>
    <property type="match status" value="1"/>
</dbReference>
<dbReference type="SMART" id="SM00181">
    <property type="entry name" value="EGF"/>
    <property type="match status" value="14"/>
</dbReference>
<keyword evidence="1 6" id="KW-0245">EGF-like domain</keyword>
<feature type="compositionally biased region" description="Polar residues" evidence="7">
    <location>
        <begin position="707"/>
        <end position="719"/>
    </location>
</feature>
<feature type="compositionally biased region" description="Gly residues" evidence="7">
    <location>
        <begin position="727"/>
        <end position="736"/>
    </location>
</feature>
<dbReference type="Pfam" id="PF00053">
    <property type="entry name" value="EGF_laminin"/>
    <property type="match status" value="3"/>
</dbReference>
<evidence type="ECO:0000256" key="4">
    <source>
        <dbReference type="ARBA" id="ARBA00022737"/>
    </source>
</evidence>
<feature type="region of interest" description="Disordered" evidence="7">
    <location>
        <begin position="786"/>
        <end position="812"/>
    </location>
</feature>
<feature type="disulfide bond" evidence="6">
    <location>
        <begin position="394"/>
        <end position="403"/>
    </location>
</feature>
<dbReference type="GO" id="GO:0046872">
    <property type="term" value="F:metal ion binding"/>
    <property type="evidence" value="ECO:0007669"/>
    <property type="project" value="UniProtKB-KW"/>
</dbReference>
<evidence type="ECO:0000256" key="5">
    <source>
        <dbReference type="ARBA" id="ARBA00023157"/>
    </source>
</evidence>
<protein>
    <submittedName>
        <fullName evidence="12">Uncharacterized protein</fullName>
    </submittedName>
</protein>
<evidence type="ECO:0000256" key="2">
    <source>
        <dbReference type="ARBA" id="ARBA00022723"/>
    </source>
</evidence>
<evidence type="ECO:0000256" key="6">
    <source>
        <dbReference type="PROSITE-ProRule" id="PRU00076"/>
    </source>
</evidence>
<keyword evidence="5 6" id="KW-1015">Disulfide bond</keyword>
<dbReference type="PRINTS" id="PR00011">
    <property type="entry name" value="EGFLAMININ"/>
</dbReference>
<organism evidence="12 13">
    <name type="scientific">Batillaria attramentaria</name>
    <dbReference type="NCBI Taxonomy" id="370345"/>
    <lineage>
        <taxon>Eukaryota</taxon>
        <taxon>Metazoa</taxon>
        <taxon>Spiralia</taxon>
        <taxon>Lophotrochozoa</taxon>
        <taxon>Mollusca</taxon>
        <taxon>Gastropoda</taxon>
        <taxon>Caenogastropoda</taxon>
        <taxon>Sorbeoconcha</taxon>
        <taxon>Cerithioidea</taxon>
        <taxon>Batillariidae</taxon>
        <taxon>Batillaria</taxon>
    </lineage>
</organism>
<evidence type="ECO:0000256" key="1">
    <source>
        <dbReference type="ARBA" id="ARBA00022536"/>
    </source>
</evidence>
<dbReference type="PROSITE" id="PS00022">
    <property type="entry name" value="EGF_1"/>
    <property type="match status" value="5"/>
</dbReference>
<keyword evidence="8" id="KW-0812">Transmembrane</keyword>
<comment type="caution">
    <text evidence="12">The sequence shown here is derived from an EMBL/GenBank/DDBJ whole genome shotgun (WGS) entry which is preliminary data.</text>
</comment>
<feature type="transmembrane region" description="Helical" evidence="8">
    <location>
        <begin position="1706"/>
        <end position="1729"/>
    </location>
</feature>
<evidence type="ECO:0000259" key="10">
    <source>
        <dbReference type="PROSITE" id="PS51046"/>
    </source>
</evidence>
<dbReference type="Pfam" id="PF13385">
    <property type="entry name" value="Laminin_G_3"/>
    <property type="match status" value="1"/>
</dbReference>
<dbReference type="SMART" id="SM00180">
    <property type="entry name" value="EGF_Lam"/>
    <property type="match status" value="14"/>
</dbReference>
<evidence type="ECO:0000256" key="7">
    <source>
        <dbReference type="SAM" id="MobiDB-lite"/>
    </source>
</evidence>
<dbReference type="Gene3D" id="2.10.25.10">
    <property type="entry name" value="Laminin"/>
    <property type="match status" value="2"/>
</dbReference>
<accession>A0ABD0L864</accession>
<feature type="domain" description="EGF-like" evidence="9">
    <location>
        <begin position="1432"/>
        <end position="1466"/>
    </location>
</feature>
<feature type="compositionally biased region" description="Gly residues" evidence="7">
    <location>
        <begin position="746"/>
        <end position="758"/>
    </location>
</feature>
<dbReference type="FunFam" id="2.170.300.10:FF:000002">
    <property type="entry name" value="Multiple epidermal growth factor-like domains 10"/>
    <property type="match status" value="1"/>
</dbReference>
<evidence type="ECO:0000256" key="8">
    <source>
        <dbReference type="SAM" id="Phobius"/>
    </source>
</evidence>
<keyword evidence="4" id="KW-0677">Repeat</keyword>
<evidence type="ECO:0000259" key="11">
    <source>
        <dbReference type="PROSITE" id="PS51212"/>
    </source>
</evidence>
<feature type="domain" description="WSC" evidence="11">
    <location>
        <begin position="135"/>
        <end position="232"/>
    </location>
</feature>
<proteinExistence type="predicted"/>
<dbReference type="PROSITE" id="PS50026">
    <property type="entry name" value="EGF_3"/>
    <property type="match status" value="3"/>
</dbReference>
<keyword evidence="2" id="KW-0479">Metal-binding</keyword>
<dbReference type="InterPro" id="IPR012314">
    <property type="entry name" value="Pept_M12B_GON-ADAMTSs"/>
</dbReference>
<dbReference type="Proteomes" id="UP001519460">
    <property type="component" value="Unassembled WGS sequence"/>
</dbReference>
<feature type="domain" description="WSC" evidence="11">
    <location>
        <begin position="960"/>
        <end position="1056"/>
    </location>
</feature>
<sequence>FATGTPKEYITLVSGRSKNYAVVYDKIGSKDSCEQEYPETIYSQHGRTEFYRVRVNVPQLSVVLDDFTFSVGYGAENTSFGFAGDMYAYQSTCKPLGQMSIDLQGTPFIISPDVKWVWSGNFADGSTNGQVYMKNSGYIGCFSDAGERLLPASKIDDTHLTPDKCIQHCSNGSFQYAGVEFSHECWCGDSYSKYSRVQESDCNRQCDGGNVVDSSPTCASCPNIALKGVRPIPALRPQTMGPCLSGRACNGTDCSSVQQPVVSSTVDCPMGLLPTQCGCTGSCTGARFNNDRCLTQTGKSQITCVAGSPGRLSFTDVHGTGTAHCPNRTQIVGCSYWDNAGHFSGNGLGTMNKAAGTCTTTGCPACTAYARCQAYTCGCQNGATCTPVTGQCSCPPGYYGNHCELFDYCAYYEDNSDDHQAACTAGTCQAIPNMDIRTFGGEQSSNAGTCVFPFAFTRNTFTQCVDTNETVTGGVMGCRDFGLYMQNGHFMAYYSPASGGCTAGLQGSAYNLDQWYLLSVTNNGTHITLFTNGIQQAQTAVKPYFLGTSEGFRIGGAKCCAGENFKGYIKSVKMWKRAMDPADVSVSMTVEASINSTLEALQQGLVAHYELGQLINVSCQGIDHGGEDWTLQQDQDITGVHCNINRFTIPKGITVQVAPFDGTSGGSFDVYAEEIYINGYLNAAGVGYRGGQSPDRAQQDGVPGESYHTTSASNSTNIHLQPYQPHRGGGGGGWGGSASHPTSGNGSPGGGGGYGTAGGVAQKNSATGKGQGGAIYGSPQLDQMYLGSGGGSGGNAADLSSNPKGGRGGNGGGAVGLFARSIVQIQGHVSVAGQNGQGDIRLSPGCGSCPAACQASSPSSCYGNSSSACWDKSGPGGGGSGGSLYIVGNTVDVGWDRLWHQGGAGGLGSAQGCGGDGGYGRIRVDAVTFRGQLPPNSKLNDLSISGQKLIQYSSDLQYGNEIYWGCFQDVIQDRHFAFTLPVNDAAKRQMTPQYCMSQCRQRGYAFSSVEYGYECYCDNSLQLKLRKPDNDCSQPCTGDHQQFCGAAYRMSVYGPKPFVPVDGMNGAQQQCRPWCVTGGVYSNAPEWGFCDLSSSTANSYQIRCQCPDGFQGANCDQVCPQGSWGTNCGKVCICNSTNTDTCNPEDGTCNCKPGYQGATCDLQCSPGTYGIKCTGKCNCPSTSVCDYVTGECQCVAGWRGEQCQFRCPPGKYGAGCTQSCQCFQGSCSPEDGTCTCDDGYKLPFCSEKCDPGNYGPNCLHDCDCHGQSCDAFTGICSCGPGYQGSRCEQSGGDCTCPNGYYGNQCSTVCSCVHGKCSSQSGLCDCDPGWQGIKCDTPCADGNYGCACLKLCQCQHGNCSTVDGSCTCEAGYQGPHCDQTCPTGTFGVACSGQCQECGPGAQEHGCNPVTGACLCRPGYFGLLCDRPCPENTYGDNCSMSCGCINGDCSNIDGQCECYPGFTGTACDQQCTSGTWGPDCSNKCTCQGHFTTCDTTTGECQCAPGFTGACEQDVRWGEDCAQECDCSGQHCDFKDGICRCNPGKTGRICDQTCDSAHYGFQCGQLCQCKNNATCDPVSGECSCAPGWDGQYCDQPCPLGKYGRGCALNCPCAAGTRCHATTGACLCQPGYKGQSCNIPCPAGFWDVNCASRCPSNCPAGCMADSGQCKCTTNSCPGGFVCVSSGFCISLAYAGPFSSVSSSGSLSGGAIAGIIIGFLVGMVLVGGLVFVLMRQRNALMIDRLFSIFNSDSVSTAPKGEYNTQDPSVHGSENPMYLDTYTPTGQPQEQVSSAIITLQTACEDASES</sequence>
<evidence type="ECO:0000313" key="12">
    <source>
        <dbReference type="EMBL" id="KAK7495683.1"/>
    </source>
</evidence>
<feature type="disulfide bond" evidence="6">
    <location>
        <begin position="1581"/>
        <end position="1590"/>
    </location>
</feature>
<dbReference type="PROSITE" id="PS01186">
    <property type="entry name" value="EGF_2"/>
    <property type="match status" value="1"/>
</dbReference>
<dbReference type="PANTHER" id="PTHR24043:SF8">
    <property type="entry name" value="EGF-LIKE DOMAIN-CONTAINING PROTEIN"/>
    <property type="match status" value="1"/>
</dbReference>
<dbReference type="InterPro" id="IPR000742">
    <property type="entry name" value="EGF"/>
</dbReference>
<keyword evidence="8" id="KW-0472">Membrane</keyword>
<name>A0ABD0L864_9CAEN</name>
<feature type="disulfide bond" evidence="6">
    <location>
        <begin position="1456"/>
        <end position="1465"/>
    </location>
</feature>
<keyword evidence="13" id="KW-1185">Reference proteome</keyword>
<feature type="domain" description="EGF-like" evidence="9">
    <location>
        <begin position="1561"/>
        <end position="1591"/>
    </location>
</feature>
<dbReference type="Gene3D" id="2.170.300.10">
    <property type="entry name" value="Tie2 ligand-binding domain superfamily"/>
    <property type="match status" value="4"/>
</dbReference>
<gene>
    <name evidence="12" type="ORF">BaRGS_00013130</name>
</gene>
<dbReference type="PROSITE" id="PS51212">
    <property type="entry name" value="WSC"/>
    <property type="match status" value="2"/>
</dbReference>
<dbReference type="InterPro" id="IPR002049">
    <property type="entry name" value="LE_dom"/>
</dbReference>
<feature type="domain" description="GON" evidence="10">
    <location>
        <begin position="1"/>
        <end position="161"/>
    </location>
</feature>
<evidence type="ECO:0000256" key="3">
    <source>
        <dbReference type="ARBA" id="ARBA00022729"/>
    </source>
</evidence>
<dbReference type="FunFam" id="2.170.300.10:FF:000041">
    <property type="entry name" value="Tyrosine protein kinase receptor tie-1, putative"/>
    <property type="match status" value="1"/>
</dbReference>
<evidence type="ECO:0000313" key="13">
    <source>
        <dbReference type="Proteomes" id="UP001519460"/>
    </source>
</evidence>
<dbReference type="Gene3D" id="2.60.120.200">
    <property type="match status" value="1"/>
</dbReference>
<evidence type="ECO:0000259" key="9">
    <source>
        <dbReference type="PROSITE" id="PS50026"/>
    </source>
</evidence>
<dbReference type="InterPro" id="IPR013320">
    <property type="entry name" value="ConA-like_dom_sf"/>
</dbReference>
<dbReference type="EMBL" id="JACVVK020000073">
    <property type="protein sequence ID" value="KAK7495683.1"/>
    <property type="molecule type" value="Genomic_DNA"/>
</dbReference>
<dbReference type="SUPFAM" id="SSF49899">
    <property type="entry name" value="Concanavalin A-like lectins/glucanases"/>
    <property type="match status" value="1"/>
</dbReference>
<dbReference type="InterPro" id="IPR042635">
    <property type="entry name" value="MEGF10/SREC1/2-like"/>
</dbReference>
<dbReference type="PANTHER" id="PTHR24043">
    <property type="entry name" value="SCAVENGER RECEPTOR CLASS F"/>
    <property type="match status" value="1"/>
</dbReference>
<feature type="domain" description="EGF-like" evidence="9">
    <location>
        <begin position="373"/>
        <end position="404"/>
    </location>
</feature>
<keyword evidence="3" id="KW-0732">Signal</keyword>